<reference evidence="1 2" key="1">
    <citation type="journal article" date="2022" name="bioRxiv">
        <title>The genome of the oomycete Peronosclerospora sorghi, a cosmopolitan pathogen of maize and sorghum, is inflated with dispersed pseudogenes.</title>
        <authorList>
            <person name="Fletcher K."/>
            <person name="Martin F."/>
            <person name="Isakeit T."/>
            <person name="Cavanaugh K."/>
            <person name="Magill C."/>
            <person name="Michelmore R."/>
        </authorList>
    </citation>
    <scope>NUCLEOTIDE SEQUENCE [LARGE SCALE GENOMIC DNA]</scope>
    <source>
        <strain evidence="1">P6</strain>
    </source>
</reference>
<protein>
    <submittedName>
        <fullName evidence="1">Uncharacterized protein</fullName>
    </submittedName>
</protein>
<evidence type="ECO:0000313" key="2">
    <source>
        <dbReference type="Proteomes" id="UP001163321"/>
    </source>
</evidence>
<name>A0ACC0VX79_9STRA</name>
<evidence type="ECO:0000313" key="1">
    <source>
        <dbReference type="EMBL" id="KAI9910504.1"/>
    </source>
</evidence>
<accession>A0ACC0VX79</accession>
<organism evidence="1 2">
    <name type="scientific">Peronosclerospora sorghi</name>
    <dbReference type="NCBI Taxonomy" id="230839"/>
    <lineage>
        <taxon>Eukaryota</taxon>
        <taxon>Sar</taxon>
        <taxon>Stramenopiles</taxon>
        <taxon>Oomycota</taxon>
        <taxon>Peronosporomycetes</taxon>
        <taxon>Peronosporales</taxon>
        <taxon>Peronosporaceae</taxon>
        <taxon>Peronosclerospora</taxon>
    </lineage>
</organism>
<gene>
    <name evidence="1" type="ORF">PsorP6_011013</name>
</gene>
<dbReference type="Proteomes" id="UP001163321">
    <property type="component" value="Chromosome 6"/>
</dbReference>
<keyword evidence="2" id="KW-1185">Reference proteome</keyword>
<dbReference type="EMBL" id="CM047585">
    <property type="protein sequence ID" value="KAI9910504.1"/>
    <property type="molecule type" value="Genomic_DNA"/>
</dbReference>
<comment type="caution">
    <text evidence="1">The sequence shown here is derived from an EMBL/GenBank/DDBJ whole genome shotgun (WGS) entry which is preliminary data.</text>
</comment>
<proteinExistence type="predicted"/>
<sequence length="117" mass="13364">MGHSVEKVVWHRDGVSRMHTSCQHIPMRPPATSMLEYVKPLPQRFVDRPCSELRKVAADLERLVEHPRRLVLVRSRLLSNEQLKISLDELEPKDPTPLTDVTGKCHSGRVTTIVHVS</sequence>